<dbReference type="SUPFAM" id="SSF52335">
    <property type="entry name" value="Methylglyoxal synthase-like"/>
    <property type="match status" value="1"/>
</dbReference>
<dbReference type="Pfam" id="PF02142">
    <property type="entry name" value="MGS"/>
    <property type="match status" value="1"/>
</dbReference>
<dbReference type="InterPro" id="IPR002695">
    <property type="entry name" value="PurH-like"/>
</dbReference>
<evidence type="ECO:0000313" key="2">
    <source>
        <dbReference type="EMBL" id="PJF33726.1"/>
    </source>
</evidence>
<organism evidence="2 3">
    <name type="scientific">Candidatus Thermofonsia Clade 1 bacterium</name>
    <dbReference type="NCBI Taxonomy" id="2364210"/>
    <lineage>
        <taxon>Bacteria</taxon>
        <taxon>Bacillati</taxon>
        <taxon>Chloroflexota</taxon>
        <taxon>Candidatus Thermofontia</taxon>
        <taxon>Candidatus Thermofonsia Clade 1</taxon>
    </lineage>
</organism>
<keyword evidence="2" id="KW-0378">Hydrolase</keyword>
<dbReference type="Gene3D" id="3.40.50.1380">
    <property type="entry name" value="Methylglyoxal synthase-like domain"/>
    <property type="match status" value="1"/>
</dbReference>
<feature type="non-terminal residue" evidence="2">
    <location>
        <position position="1"/>
    </location>
</feature>
<dbReference type="AlphaFoldDB" id="A0A2M8P864"/>
<dbReference type="Proteomes" id="UP000229681">
    <property type="component" value="Unassembled WGS sequence"/>
</dbReference>
<comment type="caution">
    <text evidence="2">The sequence shown here is derived from an EMBL/GenBank/DDBJ whole genome shotgun (WGS) entry which is preliminary data.</text>
</comment>
<feature type="non-terminal residue" evidence="2">
    <location>
        <position position="118"/>
    </location>
</feature>
<evidence type="ECO:0000259" key="1">
    <source>
        <dbReference type="SMART" id="SM00851"/>
    </source>
</evidence>
<dbReference type="InterPro" id="IPR036914">
    <property type="entry name" value="MGS-like_dom_sf"/>
</dbReference>
<dbReference type="GO" id="GO:0003937">
    <property type="term" value="F:IMP cyclohydrolase activity"/>
    <property type="evidence" value="ECO:0007669"/>
    <property type="project" value="UniProtKB-EC"/>
</dbReference>
<dbReference type="SMART" id="SM00851">
    <property type="entry name" value="MGS"/>
    <property type="match status" value="1"/>
</dbReference>
<feature type="domain" description="MGS-like" evidence="1">
    <location>
        <begin position="1"/>
        <end position="92"/>
    </location>
</feature>
<dbReference type="PANTHER" id="PTHR11692">
    <property type="entry name" value="BIFUNCTIONAL PURINE BIOSYNTHESIS PROTEIN PURH"/>
    <property type="match status" value="1"/>
</dbReference>
<reference evidence="2 3" key="1">
    <citation type="submission" date="2017-11" db="EMBL/GenBank/DDBJ databases">
        <title>Evolution of Phototrophy in the Chloroflexi Phylum Driven by Horizontal Gene Transfer.</title>
        <authorList>
            <person name="Ward L.M."/>
            <person name="Hemp J."/>
            <person name="Shih P.M."/>
            <person name="Mcglynn S.E."/>
            <person name="Fischer W."/>
        </authorList>
    </citation>
    <scope>NUCLEOTIDE SEQUENCE [LARGE SCALE GENOMIC DNA]</scope>
    <source>
        <strain evidence="2">JP3_13</strain>
    </source>
</reference>
<sequence length="118" mass="12880">HMLDGAGLNVKTVGQVTGMPEMLQGRVKTLHPILHGAILARNNEEDFAELAAYGITPIDLVVCNLYPFREAVRRPNISLNEALDQIDIGGVALLRAAAKNFPRVAVVCDPNDYQRVFA</sequence>
<dbReference type="EC" id="2.1.2.3" evidence="2"/>
<keyword evidence="2" id="KW-0808">Transferase</keyword>
<dbReference type="GO" id="GO:0004643">
    <property type="term" value="F:phosphoribosylaminoimidazolecarboxamide formyltransferase activity"/>
    <property type="evidence" value="ECO:0007669"/>
    <property type="project" value="UniProtKB-EC"/>
</dbReference>
<dbReference type="PANTHER" id="PTHR11692:SF0">
    <property type="entry name" value="BIFUNCTIONAL PURINE BIOSYNTHESIS PROTEIN ATIC"/>
    <property type="match status" value="1"/>
</dbReference>
<gene>
    <name evidence="2" type="primary">purH</name>
    <name evidence="2" type="ORF">CUN49_17890</name>
</gene>
<accession>A0A2M8P864</accession>
<dbReference type="CDD" id="cd01421">
    <property type="entry name" value="IMPCH"/>
    <property type="match status" value="1"/>
</dbReference>
<dbReference type="GO" id="GO:0006189">
    <property type="term" value="P:'de novo' IMP biosynthetic process"/>
    <property type="evidence" value="ECO:0007669"/>
    <property type="project" value="TreeGrafter"/>
</dbReference>
<dbReference type="GO" id="GO:0005829">
    <property type="term" value="C:cytosol"/>
    <property type="evidence" value="ECO:0007669"/>
    <property type="project" value="TreeGrafter"/>
</dbReference>
<proteinExistence type="predicted"/>
<dbReference type="EC" id="3.5.4.10" evidence="2"/>
<dbReference type="InterPro" id="IPR011607">
    <property type="entry name" value="MGS-like_dom"/>
</dbReference>
<protein>
    <submittedName>
        <fullName evidence="2">Bifunctional phosphoribosylaminoimidazolecarboxamide formyltransferase/inosine monophosphate cyclohydrolase</fullName>
        <ecNumber evidence="2">2.1.2.3</ecNumber>
        <ecNumber evidence="2">3.5.4.10</ecNumber>
    </submittedName>
</protein>
<name>A0A2M8P864_9CHLR</name>
<evidence type="ECO:0000313" key="3">
    <source>
        <dbReference type="Proteomes" id="UP000229681"/>
    </source>
</evidence>
<dbReference type="EMBL" id="PGTM01000791">
    <property type="protein sequence ID" value="PJF33726.1"/>
    <property type="molecule type" value="Genomic_DNA"/>
</dbReference>